<dbReference type="AlphaFoldDB" id="A0A6L9LF10"/>
<dbReference type="InterPro" id="IPR057727">
    <property type="entry name" value="WCX_dom"/>
</dbReference>
<feature type="domain" description="WYL" evidence="1">
    <location>
        <begin position="146"/>
        <end position="209"/>
    </location>
</feature>
<protein>
    <submittedName>
        <fullName evidence="3">WYL domain-containing protein</fullName>
    </submittedName>
</protein>
<dbReference type="PROSITE" id="PS52050">
    <property type="entry name" value="WYL"/>
    <property type="match status" value="1"/>
</dbReference>
<name>A0A6L9LF10_9BACT</name>
<dbReference type="Pfam" id="PF25583">
    <property type="entry name" value="WCX"/>
    <property type="match status" value="1"/>
</dbReference>
<gene>
    <name evidence="3" type="ORF">GK108_10385</name>
</gene>
<dbReference type="EMBL" id="JAAFZH010000003">
    <property type="protein sequence ID" value="NDU95279.1"/>
    <property type="molecule type" value="Genomic_DNA"/>
</dbReference>
<dbReference type="PANTHER" id="PTHR34580:SF9">
    <property type="entry name" value="SLL5097 PROTEIN"/>
    <property type="match status" value="1"/>
</dbReference>
<dbReference type="InterPro" id="IPR036388">
    <property type="entry name" value="WH-like_DNA-bd_sf"/>
</dbReference>
<dbReference type="Pfam" id="PF13280">
    <property type="entry name" value="WYL"/>
    <property type="match status" value="1"/>
</dbReference>
<sequence>MPVVKNQYERLKKINDYLNSWGGKPKSKADLLKRCNCSERTFREDIRLMRDDYGAPIAYDYRLQGYYYTHPFELAVPVTLTSKDLAALHTAVATLNQFKHVNLFTDLRGTVDKIDKAVRFRSNPADNFGQYILFESVPYVKGSEWVEAFLQAIHTRSVVQFDHQRFETEIRKSHRLFPYAIKEHRNRWYVVGWQLDYGAVRVFGLDRLVDGSVYVTDDTFEAPAFDADLYFRQALGVAAYDNPPEDVVLSFTRQQGLHFQAQPFYPFQTEDILINNDEEFRVKLSIIVNKELVYELARLGNGVKVISPPSLIESLTNFLRQALDRYDQATRSGSPFAD</sequence>
<proteinExistence type="predicted"/>
<evidence type="ECO:0000313" key="4">
    <source>
        <dbReference type="Proteomes" id="UP000474175"/>
    </source>
</evidence>
<dbReference type="InterPro" id="IPR051534">
    <property type="entry name" value="CBASS_pafABC_assoc_protein"/>
</dbReference>
<dbReference type="Gene3D" id="1.10.10.10">
    <property type="entry name" value="Winged helix-like DNA-binding domain superfamily/Winged helix DNA-binding domain"/>
    <property type="match status" value="1"/>
</dbReference>
<dbReference type="RefSeq" id="WP_163946870.1">
    <property type="nucleotide sequence ID" value="NZ_JAAFZH010000003.1"/>
</dbReference>
<dbReference type="Proteomes" id="UP000474175">
    <property type="component" value="Unassembled WGS sequence"/>
</dbReference>
<evidence type="ECO:0000259" key="1">
    <source>
        <dbReference type="Pfam" id="PF13280"/>
    </source>
</evidence>
<dbReference type="PANTHER" id="PTHR34580">
    <property type="match status" value="1"/>
</dbReference>
<evidence type="ECO:0000313" key="3">
    <source>
        <dbReference type="EMBL" id="NDU95279.1"/>
    </source>
</evidence>
<evidence type="ECO:0000259" key="2">
    <source>
        <dbReference type="Pfam" id="PF25583"/>
    </source>
</evidence>
<feature type="domain" description="WCX" evidence="2">
    <location>
        <begin position="244"/>
        <end position="323"/>
    </location>
</feature>
<accession>A0A6L9LF10</accession>
<comment type="caution">
    <text evidence="3">The sequence shown here is derived from an EMBL/GenBank/DDBJ whole genome shotgun (WGS) entry which is preliminary data.</text>
</comment>
<keyword evidence="4" id="KW-1185">Reference proteome</keyword>
<organism evidence="3 4">
    <name type="scientific">Spirosoma terrae</name>
    <dbReference type="NCBI Taxonomy" id="1968276"/>
    <lineage>
        <taxon>Bacteria</taxon>
        <taxon>Pseudomonadati</taxon>
        <taxon>Bacteroidota</taxon>
        <taxon>Cytophagia</taxon>
        <taxon>Cytophagales</taxon>
        <taxon>Cytophagaceae</taxon>
        <taxon>Spirosoma</taxon>
    </lineage>
</organism>
<dbReference type="InterPro" id="IPR026881">
    <property type="entry name" value="WYL_dom"/>
</dbReference>
<reference evidence="3 4" key="1">
    <citation type="submission" date="2020-02" db="EMBL/GenBank/DDBJ databases">
        <title>Draft genome sequence of two Spirosoma agri KCTC 52727 and Spirosoma terrae KCTC 52035.</title>
        <authorList>
            <person name="Rojas J."/>
            <person name="Ambika Manirajan B."/>
            <person name="Suarez C."/>
            <person name="Ratering S."/>
            <person name="Schnell S."/>
        </authorList>
    </citation>
    <scope>NUCLEOTIDE SEQUENCE [LARGE SCALE GENOMIC DNA]</scope>
    <source>
        <strain evidence="3 4">KCTC 52035</strain>
    </source>
</reference>